<reference evidence="2 3" key="1">
    <citation type="submission" date="2017-08" db="EMBL/GenBank/DDBJ databases">
        <authorList>
            <person name="de Groot N.N."/>
        </authorList>
    </citation>
    <scope>NUCLEOTIDE SEQUENCE [LARGE SCALE GENOMIC DNA]</scope>
    <source>
        <strain evidence="2 3">USBA 352</strain>
    </source>
</reference>
<dbReference type="OrthoDB" id="7843527at2"/>
<gene>
    <name evidence="2" type="ORF">SAMN05421512_107247</name>
</gene>
<dbReference type="InterPro" id="IPR016181">
    <property type="entry name" value="Acyl_CoA_acyltransferase"/>
</dbReference>
<dbReference type="Gene3D" id="3.40.630.30">
    <property type="match status" value="1"/>
</dbReference>
<dbReference type="EMBL" id="OBML01000007">
    <property type="protein sequence ID" value="SOC13810.1"/>
    <property type="molecule type" value="Genomic_DNA"/>
</dbReference>
<dbReference type="SUPFAM" id="SSF55729">
    <property type="entry name" value="Acyl-CoA N-acyltransferases (Nat)"/>
    <property type="match status" value="1"/>
</dbReference>
<evidence type="ECO:0000313" key="3">
    <source>
        <dbReference type="Proteomes" id="UP000219331"/>
    </source>
</evidence>
<dbReference type="STRING" id="538381.GCA_001696535_03787"/>
<dbReference type="Proteomes" id="UP000219331">
    <property type="component" value="Unassembled WGS sequence"/>
</dbReference>
<dbReference type="Pfam" id="PF00583">
    <property type="entry name" value="Acetyltransf_1"/>
    <property type="match status" value="1"/>
</dbReference>
<organism evidence="2 3">
    <name type="scientific">Stappia indica</name>
    <dbReference type="NCBI Taxonomy" id="538381"/>
    <lineage>
        <taxon>Bacteria</taxon>
        <taxon>Pseudomonadati</taxon>
        <taxon>Pseudomonadota</taxon>
        <taxon>Alphaproteobacteria</taxon>
        <taxon>Hyphomicrobiales</taxon>
        <taxon>Stappiaceae</taxon>
        <taxon>Stappia</taxon>
    </lineage>
</organism>
<name>A0A285SYZ7_9HYPH</name>
<evidence type="ECO:0000313" key="2">
    <source>
        <dbReference type="EMBL" id="SOC13810.1"/>
    </source>
</evidence>
<dbReference type="AlphaFoldDB" id="A0A285SYZ7"/>
<dbReference type="RefSeq" id="WP_067223350.1">
    <property type="nucleotide sequence ID" value="NZ_JAJGNR010000007.1"/>
</dbReference>
<dbReference type="GO" id="GO:0016747">
    <property type="term" value="F:acyltransferase activity, transferring groups other than amino-acyl groups"/>
    <property type="evidence" value="ECO:0007669"/>
    <property type="project" value="InterPro"/>
</dbReference>
<dbReference type="InterPro" id="IPR000182">
    <property type="entry name" value="GNAT_dom"/>
</dbReference>
<proteinExistence type="predicted"/>
<sequence length="191" mass="21264">MSSRTDNRPAAGYYRKLTYNDIAQFRDHLLRLDPIARRARFAMPASDAFLRCYADTSFTLGTVIHGYFSEGVLRAVAELRPFEDGASAEAAFSVEPCCQQTGIGTRLMELTLIAARNRGCQHIYMNCLATNRAMQQLARKFTADLTFEMGDIIGRIEPRNFSAFSLVREGLADMFGMIGALMDGPRKPMGS</sequence>
<dbReference type="PROSITE" id="PS51186">
    <property type="entry name" value="GNAT"/>
    <property type="match status" value="1"/>
</dbReference>
<keyword evidence="2" id="KW-0808">Transferase</keyword>
<protein>
    <submittedName>
        <fullName evidence="2">Acetyltransferase (GNAT) family protein</fullName>
    </submittedName>
</protein>
<feature type="domain" description="N-acetyltransferase" evidence="1">
    <location>
        <begin position="12"/>
        <end position="171"/>
    </location>
</feature>
<keyword evidence="3" id="KW-1185">Reference proteome</keyword>
<accession>A0A285SYZ7</accession>
<evidence type="ECO:0000259" key="1">
    <source>
        <dbReference type="PROSITE" id="PS51186"/>
    </source>
</evidence>